<dbReference type="InterPro" id="IPR025520">
    <property type="entry name" value="DUF4408"/>
</dbReference>
<keyword evidence="1" id="KW-0472">Membrane</keyword>
<protein>
    <submittedName>
        <fullName evidence="4">Pathogen-associated molecular patterns-induced protein A70-like</fullName>
    </submittedName>
</protein>
<gene>
    <name evidence="4" type="primary">LOC120251078</name>
</gene>
<dbReference type="Pfam" id="PF14364">
    <property type="entry name" value="DUF4408"/>
    <property type="match status" value="1"/>
</dbReference>
<name>A0AB40AKU4_DIOCR</name>
<reference evidence="4" key="1">
    <citation type="submission" date="2025-08" db="UniProtKB">
        <authorList>
            <consortium name="RefSeq"/>
        </authorList>
    </citation>
    <scope>IDENTIFICATION</scope>
</reference>
<accession>A0AB40AKU4</accession>
<organism evidence="3 4">
    <name type="scientific">Dioscorea cayennensis subsp. rotundata</name>
    <name type="common">White Guinea yam</name>
    <name type="synonym">Dioscorea rotundata</name>
    <dbReference type="NCBI Taxonomy" id="55577"/>
    <lineage>
        <taxon>Eukaryota</taxon>
        <taxon>Viridiplantae</taxon>
        <taxon>Streptophyta</taxon>
        <taxon>Embryophyta</taxon>
        <taxon>Tracheophyta</taxon>
        <taxon>Spermatophyta</taxon>
        <taxon>Magnoliopsida</taxon>
        <taxon>Liliopsida</taxon>
        <taxon>Dioscoreales</taxon>
        <taxon>Dioscoreaceae</taxon>
        <taxon>Dioscorea</taxon>
    </lineage>
</organism>
<dbReference type="Pfam" id="PF05553">
    <property type="entry name" value="DUF761"/>
    <property type="match status" value="1"/>
</dbReference>
<evidence type="ECO:0000313" key="4">
    <source>
        <dbReference type="RefSeq" id="XP_039115555.1"/>
    </source>
</evidence>
<dbReference type="InterPro" id="IPR008480">
    <property type="entry name" value="DUF761_pln"/>
</dbReference>
<dbReference type="RefSeq" id="XP_039115555.1">
    <property type="nucleotide sequence ID" value="XM_039259621.1"/>
</dbReference>
<evidence type="ECO:0000313" key="3">
    <source>
        <dbReference type="Proteomes" id="UP001515500"/>
    </source>
</evidence>
<dbReference type="PANTHER" id="PTHR33098:SF53">
    <property type="entry name" value="OS05G0540900 PROTEIN"/>
    <property type="match status" value="1"/>
</dbReference>
<evidence type="ECO:0000259" key="2">
    <source>
        <dbReference type="Pfam" id="PF14364"/>
    </source>
</evidence>
<keyword evidence="3" id="KW-1185">Reference proteome</keyword>
<dbReference type="PANTHER" id="PTHR33098">
    <property type="entry name" value="COTTON FIBER (DUF761)"/>
    <property type="match status" value="1"/>
</dbReference>
<evidence type="ECO:0000256" key="1">
    <source>
        <dbReference type="SAM" id="Phobius"/>
    </source>
</evidence>
<dbReference type="GeneID" id="120251078"/>
<feature type="transmembrane region" description="Helical" evidence="1">
    <location>
        <begin position="20"/>
        <end position="39"/>
    </location>
</feature>
<keyword evidence="1" id="KW-0812">Transmembrane</keyword>
<keyword evidence="1" id="KW-1133">Transmembrane helix</keyword>
<sequence length="179" mass="20291">MEELGVEPSSPSIFEIILGWFTPTVLFLILNLVIGTIVLTSKAMHRHHTAAAAAGSDDRPKLARTSSAFVLERLRSLGLYRLRSGEIPLETSDPPPIPSSEAEEIEETVQEDEAMRKSSCEKTAVVRRAASVRREEKEVEEEMEVDARADDFINRFRHQLRLQRLESLTQYKDMLNRGK</sequence>
<dbReference type="Proteomes" id="UP001515500">
    <property type="component" value="Chromosome 20"/>
</dbReference>
<dbReference type="AlphaFoldDB" id="A0AB40AKU4"/>
<proteinExistence type="predicted"/>
<feature type="domain" description="DUF4408" evidence="2">
    <location>
        <begin position="11"/>
        <end position="42"/>
    </location>
</feature>